<evidence type="ECO:0000256" key="1">
    <source>
        <dbReference type="SAM" id="Phobius"/>
    </source>
</evidence>
<proteinExistence type="predicted"/>
<accession>A0ABD3VAB4</accession>
<dbReference type="Proteomes" id="UP001634394">
    <property type="component" value="Unassembled WGS sequence"/>
</dbReference>
<comment type="caution">
    <text evidence="2">The sequence shown here is derived from an EMBL/GenBank/DDBJ whole genome shotgun (WGS) entry which is preliminary data.</text>
</comment>
<dbReference type="EMBL" id="JBJQND010000013">
    <property type="protein sequence ID" value="KAL3858531.1"/>
    <property type="molecule type" value="Genomic_DNA"/>
</dbReference>
<sequence>MIVGIPGNELVIRVYLQENHPSTPTRFIVCLAMIDLASCCLSVPFFLTVLRYSINFLNSFKQSARYFTF</sequence>
<organism evidence="2 3">
    <name type="scientific">Sinanodonta woodiana</name>
    <name type="common">Chinese pond mussel</name>
    <name type="synonym">Anodonta woodiana</name>
    <dbReference type="NCBI Taxonomy" id="1069815"/>
    <lineage>
        <taxon>Eukaryota</taxon>
        <taxon>Metazoa</taxon>
        <taxon>Spiralia</taxon>
        <taxon>Lophotrochozoa</taxon>
        <taxon>Mollusca</taxon>
        <taxon>Bivalvia</taxon>
        <taxon>Autobranchia</taxon>
        <taxon>Heteroconchia</taxon>
        <taxon>Palaeoheterodonta</taxon>
        <taxon>Unionida</taxon>
        <taxon>Unionoidea</taxon>
        <taxon>Unionidae</taxon>
        <taxon>Unioninae</taxon>
        <taxon>Sinanodonta</taxon>
    </lineage>
</organism>
<evidence type="ECO:0008006" key="4">
    <source>
        <dbReference type="Google" id="ProtNLM"/>
    </source>
</evidence>
<keyword evidence="3" id="KW-1185">Reference proteome</keyword>
<keyword evidence="1" id="KW-0812">Transmembrane</keyword>
<evidence type="ECO:0000313" key="2">
    <source>
        <dbReference type="EMBL" id="KAL3858531.1"/>
    </source>
</evidence>
<reference evidence="2 3" key="1">
    <citation type="submission" date="2024-11" db="EMBL/GenBank/DDBJ databases">
        <title>Chromosome-level genome assembly of the freshwater bivalve Anodonta woodiana.</title>
        <authorList>
            <person name="Chen X."/>
        </authorList>
    </citation>
    <scope>NUCLEOTIDE SEQUENCE [LARGE SCALE GENOMIC DNA]</scope>
    <source>
        <strain evidence="2">MN2024</strain>
        <tissue evidence="2">Gills</tissue>
    </source>
</reference>
<dbReference type="Gene3D" id="1.20.1070.10">
    <property type="entry name" value="Rhodopsin 7-helix transmembrane proteins"/>
    <property type="match status" value="1"/>
</dbReference>
<gene>
    <name evidence="2" type="ORF">ACJMK2_013116</name>
</gene>
<evidence type="ECO:0000313" key="3">
    <source>
        <dbReference type="Proteomes" id="UP001634394"/>
    </source>
</evidence>
<keyword evidence="1" id="KW-0472">Membrane</keyword>
<name>A0ABD3VAB4_SINWO</name>
<dbReference type="AlphaFoldDB" id="A0ABD3VAB4"/>
<dbReference type="SUPFAM" id="SSF81321">
    <property type="entry name" value="Family A G protein-coupled receptor-like"/>
    <property type="match status" value="1"/>
</dbReference>
<protein>
    <recommendedName>
        <fullName evidence="4">G-protein coupled receptors family 1 profile domain-containing protein</fullName>
    </recommendedName>
</protein>
<feature type="transmembrane region" description="Helical" evidence="1">
    <location>
        <begin position="26"/>
        <end position="50"/>
    </location>
</feature>
<keyword evidence="1" id="KW-1133">Transmembrane helix</keyword>